<dbReference type="PROSITE" id="PS50199">
    <property type="entry name" value="ZF_RANBP2_2"/>
    <property type="match status" value="3"/>
</dbReference>
<feature type="compositionally biased region" description="Polar residues" evidence="5">
    <location>
        <begin position="54"/>
        <end position="67"/>
    </location>
</feature>
<feature type="compositionally biased region" description="Basic and acidic residues" evidence="5">
    <location>
        <begin position="68"/>
        <end position="77"/>
    </location>
</feature>
<evidence type="ECO:0000256" key="1">
    <source>
        <dbReference type="ARBA" id="ARBA00022723"/>
    </source>
</evidence>
<dbReference type="Gene3D" id="4.10.1060.10">
    <property type="entry name" value="Zinc finger, RanBP2-type"/>
    <property type="match status" value="3"/>
</dbReference>
<evidence type="ECO:0000256" key="5">
    <source>
        <dbReference type="SAM" id="MobiDB-lite"/>
    </source>
</evidence>
<dbReference type="SMART" id="SM00547">
    <property type="entry name" value="ZnF_RBZ"/>
    <property type="match status" value="3"/>
</dbReference>
<dbReference type="Pfam" id="PF00641">
    <property type="entry name" value="Zn_ribbon_RanBP"/>
    <property type="match status" value="3"/>
</dbReference>
<keyword evidence="1" id="KW-0479">Metal-binding</keyword>
<evidence type="ECO:0000256" key="4">
    <source>
        <dbReference type="PROSITE-ProRule" id="PRU00322"/>
    </source>
</evidence>
<proteinExistence type="predicted"/>
<reference evidence="7 8" key="1">
    <citation type="journal article" date="2021" name="BMC Genomics">
        <title>Datura genome reveals duplications of psychoactive alkaloid biosynthetic genes and high mutation rate following tissue culture.</title>
        <authorList>
            <person name="Rajewski A."/>
            <person name="Carter-House D."/>
            <person name="Stajich J."/>
            <person name="Litt A."/>
        </authorList>
    </citation>
    <scope>NUCLEOTIDE SEQUENCE [LARGE SCALE GENOMIC DNA]</scope>
    <source>
        <strain evidence="7">AR-01</strain>
    </source>
</reference>
<evidence type="ECO:0000256" key="3">
    <source>
        <dbReference type="ARBA" id="ARBA00022833"/>
    </source>
</evidence>
<protein>
    <recommendedName>
        <fullName evidence="6">RanBP2-type domain-containing protein</fullName>
    </recommendedName>
</protein>
<dbReference type="PANTHER" id="PTHR23111">
    <property type="entry name" value="ZINC FINGER PROTEIN"/>
    <property type="match status" value="1"/>
</dbReference>
<sequence>MFKLLASKGSNSILLKTPVKIFKIIQIPISNFHTKNPFSNPAIQFVLEEAKAFQSPQTKPKSTQRPNKQNDEAEFSRKPSSGIQISHPWPEWVNLMEKLFRSGYFEGIGNPFGNAEMDPKDANQVRTACLNFARDRFDLIRYLSRQDIGVLAGCGCPSTDRKVVNSGKRLRVSLGIEEGNVCSFCILRGSCERAYVVARDDHRGRTVDVMRLLLTYGLDPITGAVENKPSFNKRVEESARKLLKEIVNFSSEELICETQKSTNPWNPSIQGDHQEGGQINGDWFCPKCNFLNFSRNIKCLRCNGLFHQRLGRLREEQDHLPLRKGDWVCCKCHFMNFARNTRCLQCKEKPPTRQLNSGEWECESCNYINFKRNMVCLKCDHRRPKASSGVGSSSRSIKSIKQHRIISRTRPYFGELNQETDEDVDEWGLVDSDYEDHFSSMPANQVGGFVDFPVLGGNSELSRDAKKQERWKKKMTAKSTITAKERENTVDLKSSFICYSKCFQNTGNEEMDEWFGLKNTHSAGMHQRLETLK</sequence>
<dbReference type="Proteomes" id="UP000823775">
    <property type="component" value="Unassembled WGS sequence"/>
</dbReference>
<dbReference type="InterPro" id="IPR001876">
    <property type="entry name" value="Znf_RanBP2"/>
</dbReference>
<accession>A0ABS8WQ83</accession>
<feature type="domain" description="RanBP2-type" evidence="6">
    <location>
        <begin position="356"/>
        <end position="385"/>
    </location>
</feature>
<keyword evidence="8" id="KW-1185">Reference proteome</keyword>
<keyword evidence="2 4" id="KW-0863">Zinc-finger</keyword>
<comment type="caution">
    <text evidence="7">The sequence shown here is derived from an EMBL/GenBank/DDBJ whole genome shotgun (WGS) entry which is preliminary data.</text>
</comment>
<evidence type="ECO:0000313" key="8">
    <source>
        <dbReference type="Proteomes" id="UP000823775"/>
    </source>
</evidence>
<organism evidence="7 8">
    <name type="scientific">Datura stramonium</name>
    <name type="common">Jimsonweed</name>
    <name type="synonym">Common thornapple</name>
    <dbReference type="NCBI Taxonomy" id="4076"/>
    <lineage>
        <taxon>Eukaryota</taxon>
        <taxon>Viridiplantae</taxon>
        <taxon>Streptophyta</taxon>
        <taxon>Embryophyta</taxon>
        <taxon>Tracheophyta</taxon>
        <taxon>Spermatophyta</taxon>
        <taxon>Magnoliopsida</taxon>
        <taxon>eudicotyledons</taxon>
        <taxon>Gunneridae</taxon>
        <taxon>Pentapetalae</taxon>
        <taxon>asterids</taxon>
        <taxon>lamiids</taxon>
        <taxon>Solanales</taxon>
        <taxon>Solanaceae</taxon>
        <taxon>Solanoideae</taxon>
        <taxon>Datureae</taxon>
        <taxon>Datura</taxon>
    </lineage>
</organism>
<feature type="domain" description="RanBP2-type" evidence="6">
    <location>
        <begin position="323"/>
        <end position="352"/>
    </location>
</feature>
<dbReference type="PROSITE" id="PS01358">
    <property type="entry name" value="ZF_RANBP2_1"/>
    <property type="match status" value="2"/>
</dbReference>
<dbReference type="SUPFAM" id="SSF48695">
    <property type="entry name" value="Multiheme cytochromes"/>
    <property type="match status" value="1"/>
</dbReference>
<evidence type="ECO:0000259" key="6">
    <source>
        <dbReference type="PROSITE" id="PS50199"/>
    </source>
</evidence>
<dbReference type="PANTHER" id="PTHR23111:SF23">
    <property type="entry name" value="RAN BP2_NZF ZINC FINGER-LIKE SUPERFAMILY PROTEIN"/>
    <property type="match status" value="1"/>
</dbReference>
<name>A0ABS8WQ83_DATST</name>
<feature type="region of interest" description="Disordered" evidence="5">
    <location>
        <begin position="53"/>
        <end position="82"/>
    </location>
</feature>
<keyword evidence="3" id="KW-0862">Zinc</keyword>
<evidence type="ECO:0000256" key="2">
    <source>
        <dbReference type="ARBA" id="ARBA00022771"/>
    </source>
</evidence>
<evidence type="ECO:0000313" key="7">
    <source>
        <dbReference type="EMBL" id="MCE3051662.1"/>
    </source>
</evidence>
<dbReference type="InterPro" id="IPR036280">
    <property type="entry name" value="Multihaem_cyt_sf"/>
</dbReference>
<feature type="domain" description="RanBP2-type" evidence="6">
    <location>
        <begin position="279"/>
        <end position="303"/>
    </location>
</feature>
<dbReference type="EMBL" id="JACEIK010008816">
    <property type="protein sequence ID" value="MCE3051662.1"/>
    <property type="molecule type" value="Genomic_DNA"/>
</dbReference>
<gene>
    <name evidence="7" type="ORF">HAX54_050468</name>
</gene>